<dbReference type="Pfam" id="PF00583">
    <property type="entry name" value="Acetyltransf_1"/>
    <property type="match status" value="1"/>
</dbReference>
<keyword evidence="5" id="KW-1185">Reference proteome</keyword>
<gene>
    <name evidence="4" type="ORF">HK415_12680</name>
</gene>
<evidence type="ECO:0000259" key="3">
    <source>
        <dbReference type="PROSITE" id="PS51186"/>
    </source>
</evidence>
<keyword evidence="1 4" id="KW-0808">Transferase</keyword>
<reference evidence="4 5" key="2">
    <citation type="submission" date="2020-06" db="EMBL/GenBank/DDBJ databases">
        <title>Ramlibacter rhizophilus sp. nov., isolated from rhizosphere soil of national flower Mugunghwa from South Korea.</title>
        <authorList>
            <person name="Zheng-Fei Y."/>
            <person name="Huan T."/>
        </authorList>
    </citation>
    <scope>NUCLEOTIDE SEQUENCE [LARGE SCALE GENOMIC DNA]</scope>
    <source>
        <strain evidence="4 5">B156</strain>
    </source>
</reference>
<dbReference type="InterPro" id="IPR016181">
    <property type="entry name" value="Acyl_CoA_acyltransferase"/>
</dbReference>
<accession>A0A849KEC6</accession>
<evidence type="ECO:0000256" key="2">
    <source>
        <dbReference type="ARBA" id="ARBA00023315"/>
    </source>
</evidence>
<comment type="caution">
    <text evidence="4">The sequence shown here is derived from an EMBL/GenBank/DDBJ whole genome shotgun (WGS) entry which is preliminary data.</text>
</comment>
<dbReference type="PROSITE" id="PS51186">
    <property type="entry name" value="GNAT"/>
    <property type="match status" value="1"/>
</dbReference>
<sequence length="180" mass="19300">MGARAATALTIRSFEPADAPAVSALMGMPGVFEGTLQMPDIPVASRIEHLQRHDPLACRLVACAGDELAGMAGLHPVHPALRRAHVRALGITIAPAFQGQGIGRQLIERLLSWADNWAGVLRVELNVHADNERAIALYRSLDFVEEGRHTGYVLRNGAYVDALSMARLHPRPPVLAAAPG</sequence>
<dbReference type="AlphaFoldDB" id="A0A849KEC6"/>
<evidence type="ECO:0000313" key="4">
    <source>
        <dbReference type="EMBL" id="NNU43826.1"/>
    </source>
</evidence>
<dbReference type="Proteomes" id="UP000552954">
    <property type="component" value="Unassembled WGS sequence"/>
</dbReference>
<dbReference type="EMBL" id="JABFCS010000001">
    <property type="protein sequence ID" value="NNU43826.1"/>
    <property type="molecule type" value="Genomic_DNA"/>
</dbReference>
<dbReference type="InterPro" id="IPR050832">
    <property type="entry name" value="Bact_Acetyltransf"/>
</dbReference>
<feature type="domain" description="N-acetyltransferase" evidence="3">
    <location>
        <begin position="9"/>
        <end position="170"/>
    </location>
</feature>
<organism evidence="4 5">
    <name type="scientific">Ramlibacter montanisoli</name>
    <dbReference type="NCBI Taxonomy" id="2732512"/>
    <lineage>
        <taxon>Bacteria</taxon>
        <taxon>Pseudomonadati</taxon>
        <taxon>Pseudomonadota</taxon>
        <taxon>Betaproteobacteria</taxon>
        <taxon>Burkholderiales</taxon>
        <taxon>Comamonadaceae</taxon>
        <taxon>Ramlibacter</taxon>
    </lineage>
</organism>
<dbReference type="InterPro" id="IPR000182">
    <property type="entry name" value="GNAT_dom"/>
</dbReference>
<keyword evidence="2" id="KW-0012">Acyltransferase</keyword>
<proteinExistence type="predicted"/>
<protein>
    <submittedName>
        <fullName evidence="4">GNAT family N-acetyltransferase</fullName>
    </submittedName>
</protein>
<dbReference type="PANTHER" id="PTHR43877">
    <property type="entry name" value="AMINOALKYLPHOSPHONATE N-ACETYLTRANSFERASE-RELATED-RELATED"/>
    <property type="match status" value="1"/>
</dbReference>
<evidence type="ECO:0000313" key="5">
    <source>
        <dbReference type="Proteomes" id="UP000552954"/>
    </source>
</evidence>
<dbReference type="Gene3D" id="3.40.630.30">
    <property type="match status" value="1"/>
</dbReference>
<dbReference type="GO" id="GO:0016747">
    <property type="term" value="F:acyltransferase activity, transferring groups other than amino-acyl groups"/>
    <property type="evidence" value="ECO:0007669"/>
    <property type="project" value="InterPro"/>
</dbReference>
<name>A0A849KEC6_9BURK</name>
<dbReference type="RefSeq" id="WP_171559784.1">
    <property type="nucleotide sequence ID" value="NZ_JABFCS010000001.1"/>
</dbReference>
<evidence type="ECO:0000256" key="1">
    <source>
        <dbReference type="ARBA" id="ARBA00022679"/>
    </source>
</evidence>
<reference evidence="4 5" key="1">
    <citation type="submission" date="2020-05" db="EMBL/GenBank/DDBJ databases">
        <authorList>
            <person name="Khan S.A."/>
            <person name="Jeon C.O."/>
            <person name="Chun B.H."/>
        </authorList>
    </citation>
    <scope>NUCLEOTIDE SEQUENCE [LARGE SCALE GENOMIC DNA]</scope>
    <source>
        <strain evidence="4 5">B156</strain>
    </source>
</reference>
<dbReference type="CDD" id="cd04301">
    <property type="entry name" value="NAT_SF"/>
    <property type="match status" value="1"/>
</dbReference>
<dbReference type="SUPFAM" id="SSF55729">
    <property type="entry name" value="Acyl-CoA N-acyltransferases (Nat)"/>
    <property type="match status" value="1"/>
</dbReference>